<protein>
    <submittedName>
        <fullName evidence="2">Uncharacterized protein</fullName>
    </submittedName>
</protein>
<dbReference type="AlphaFoldDB" id="A0ABD3MFK9"/>
<evidence type="ECO:0000313" key="2">
    <source>
        <dbReference type="EMBL" id="KAL3762377.1"/>
    </source>
</evidence>
<dbReference type="Proteomes" id="UP001530315">
    <property type="component" value="Unassembled WGS sequence"/>
</dbReference>
<dbReference type="EMBL" id="JALLAZ020001829">
    <property type="protein sequence ID" value="KAL3762377.1"/>
    <property type="molecule type" value="Genomic_DNA"/>
</dbReference>
<proteinExistence type="predicted"/>
<accession>A0ABD3MFK9</accession>
<feature type="region of interest" description="Disordered" evidence="1">
    <location>
        <begin position="64"/>
        <end position="91"/>
    </location>
</feature>
<gene>
    <name evidence="2" type="ORF">ACHAW5_000639</name>
</gene>
<organism evidence="2 3">
    <name type="scientific">Stephanodiscus triporus</name>
    <dbReference type="NCBI Taxonomy" id="2934178"/>
    <lineage>
        <taxon>Eukaryota</taxon>
        <taxon>Sar</taxon>
        <taxon>Stramenopiles</taxon>
        <taxon>Ochrophyta</taxon>
        <taxon>Bacillariophyta</taxon>
        <taxon>Coscinodiscophyceae</taxon>
        <taxon>Thalassiosirophycidae</taxon>
        <taxon>Stephanodiscales</taxon>
        <taxon>Stephanodiscaceae</taxon>
        <taxon>Stephanodiscus</taxon>
    </lineage>
</organism>
<evidence type="ECO:0000313" key="3">
    <source>
        <dbReference type="Proteomes" id="UP001530315"/>
    </source>
</evidence>
<name>A0ABD3MFK9_9STRA</name>
<keyword evidence="3" id="KW-1185">Reference proteome</keyword>
<evidence type="ECO:0000256" key="1">
    <source>
        <dbReference type="SAM" id="MobiDB-lite"/>
    </source>
</evidence>
<sequence>MMSDDDPRQEREGGCVVVNLIVPPGVEAGVDYLSFEYGGAELEALVPAGSVAGDVLRIQLGNRNGANGDDIASEEDENGGDGSTKPTTSNTLMDGLGGIVLLAVRWRKPDLERAFFQGAEREGLRFELWRELADDHDFGGRRSPCKLKWKEYGDPESDLSNSFFHNRMVSVTGTGITLGQVTERQMELMNDEEYSIFEELQVQVYVGKFTVEKTRSSQKRQWKDG</sequence>
<reference evidence="2 3" key="1">
    <citation type="submission" date="2024-10" db="EMBL/GenBank/DDBJ databases">
        <title>Updated reference genomes for cyclostephanoid diatoms.</title>
        <authorList>
            <person name="Roberts W.R."/>
            <person name="Alverson A.J."/>
        </authorList>
    </citation>
    <scope>NUCLEOTIDE SEQUENCE [LARGE SCALE GENOMIC DNA]</scope>
    <source>
        <strain evidence="2 3">AJA276-08</strain>
    </source>
</reference>
<comment type="caution">
    <text evidence="2">The sequence shown here is derived from an EMBL/GenBank/DDBJ whole genome shotgun (WGS) entry which is preliminary data.</text>
</comment>